<sequence>MDTHGAAAAGGATPDRWQRPALAAVDLTIDADDAAHVGADQTDGPGRGRVSFDDFYRQEYRHVLGLAYVLTGNASVAEDTTQDAFTAAYRQWAAIGGYDSPAAWVRRVTCNRAASVVRRRVREAQAIVRLAYRTPTHIELDEGDAEFWRSVRALPARQAQALALFYLEDYSVRDIAAVLDCSEGTVKTHLSRARTAVARQLRLERVEDGHE</sequence>
<evidence type="ECO:0000313" key="9">
    <source>
        <dbReference type="Proteomes" id="UP001501490"/>
    </source>
</evidence>
<evidence type="ECO:0000256" key="3">
    <source>
        <dbReference type="ARBA" id="ARBA00023082"/>
    </source>
</evidence>
<dbReference type="EMBL" id="BAABAB010000036">
    <property type="protein sequence ID" value="GAA3635487.1"/>
    <property type="molecule type" value="Genomic_DNA"/>
</dbReference>
<keyword evidence="5" id="KW-0804">Transcription</keyword>
<dbReference type="Proteomes" id="UP001501490">
    <property type="component" value="Unassembled WGS sequence"/>
</dbReference>
<reference evidence="9" key="1">
    <citation type="journal article" date="2019" name="Int. J. Syst. Evol. Microbiol.">
        <title>The Global Catalogue of Microorganisms (GCM) 10K type strain sequencing project: providing services to taxonomists for standard genome sequencing and annotation.</title>
        <authorList>
            <consortium name="The Broad Institute Genomics Platform"/>
            <consortium name="The Broad Institute Genome Sequencing Center for Infectious Disease"/>
            <person name="Wu L."/>
            <person name="Ma J."/>
        </authorList>
    </citation>
    <scope>NUCLEOTIDE SEQUENCE [LARGE SCALE GENOMIC DNA]</scope>
    <source>
        <strain evidence="9">JCM 16929</strain>
    </source>
</reference>
<dbReference type="InterPro" id="IPR014284">
    <property type="entry name" value="RNA_pol_sigma-70_dom"/>
</dbReference>
<dbReference type="PANTHER" id="PTHR43133">
    <property type="entry name" value="RNA POLYMERASE ECF-TYPE SIGMA FACTO"/>
    <property type="match status" value="1"/>
</dbReference>
<protein>
    <recommendedName>
        <fullName evidence="10">RNA polymerase sigma-70 factor, ECF subfamily</fullName>
    </recommendedName>
</protein>
<keyword evidence="4" id="KW-0238">DNA-binding</keyword>
<dbReference type="Pfam" id="PF04542">
    <property type="entry name" value="Sigma70_r2"/>
    <property type="match status" value="1"/>
</dbReference>
<keyword evidence="2" id="KW-0805">Transcription regulation</keyword>
<evidence type="ECO:0000256" key="2">
    <source>
        <dbReference type="ARBA" id="ARBA00023015"/>
    </source>
</evidence>
<name>A0ABP7ALE4_9ACTN</name>
<dbReference type="InterPro" id="IPR013249">
    <property type="entry name" value="RNA_pol_sigma70_r4_t2"/>
</dbReference>
<evidence type="ECO:0000256" key="4">
    <source>
        <dbReference type="ARBA" id="ARBA00023125"/>
    </source>
</evidence>
<dbReference type="Pfam" id="PF08281">
    <property type="entry name" value="Sigma70_r4_2"/>
    <property type="match status" value="1"/>
</dbReference>
<dbReference type="RefSeq" id="WP_344808384.1">
    <property type="nucleotide sequence ID" value="NZ_BAABAB010000036.1"/>
</dbReference>
<comment type="similarity">
    <text evidence="1">Belongs to the sigma-70 factor family. ECF subfamily.</text>
</comment>
<feature type="domain" description="RNA polymerase sigma-70 region 2" evidence="6">
    <location>
        <begin position="55"/>
        <end position="122"/>
    </location>
</feature>
<evidence type="ECO:0008006" key="10">
    <source>
        <dbReference type="Google" id="ProtNLM"/>
    </source>
</evidence>
<evidence type="ECO:0000256" key="1">
    <source>
        <dbReference type="ARBA" id="ARBA00010641"/>
    </source>
</evidence>
<dbReference type="InterPro" id="IPR013324">
    <property type="entry name" value="RNA_pol_sigma_r3/r4-like"/>
</dbReference>
<dbReference type="InterPro" id="IPR036388">
    <property type="entry name" value="WH-like_DNA-bd_sf"/>
</dbReference>
<organism evidence="8 9">
    <name type="scientific">Microlunatus ginsengisoli</name>
    <dbReference type="NCBI Taxonomy" id="363863"/>
    <lineage>
        <taxon>Bacteria</taxon>
        <taxon>Bacillati</taxon>
        <taxon>Actinomycetota</taxon>
        <taxon>Actinomycetes</taxon>
        <taxon>Propionibacteriales</taxon>
        <taxon>Propionibacteriaceae</taxon>
        <taxon>Microlunatus</taxon>
    </lineage>
</organism>
<dbReference type="Gene3D" id="1.10.10.10">
    <property type="entry name" value="Winged helix-like DNA-binding domain superfamily/Winged helix DNA-binding domain"/>
    <property type="match status" value="1"/>
</dbReference>
<dbReference type="InterPro" id="IPR039425">
    <property type="entry name" value="RNA_pol_sigma-70-like"/>
</dbReference>
<proteinExistence type="inferred from homology"/>
<dbReference type="PANTHER" id="PTHR43133:SF50">
    <property type="entry name" value="ECF RNA POLYMERASE SIGMA FACTOR SIGM"/>
    <property type="match status" value="1"/>
</dbReference>
<dbReference type="Gene3D" id="1.10.1740.10">
    <property type="match status" value="1"/>
</dbReference>
<keyword evidence="9" id="KW-1185">Reference proteome</keyword>
<gene>
    <name evidence="8" type="ORF">GCM10022236_42670</name>
</gene>
<evidence type="ECO:0000259" key="7">
    <source>
        <dbReference type="Pfam" id="PF08281"/>
    </source>
</evidence>
<evidence type="ECO:0000259" key="6">
    <source>
        <dbReference type="Pfam" id="PF04542"/>
    </source>
</evidence>
<comment type="caution">
    <text evidence="8">The sequence shown here is derived from an EMBL/GenBank/DDBJ whole genome shotgun (WGS) entry which is preliminary data.</text>
</comment>
<feature type="domain" description="RNA polymerase sigma factor 70 region 4 type 2" evidence="7">
    <location>
        <begin position="146"/>
        <end position="196"/>
    </location>
</feature>
<dbReference type="InterPro" id="IPR007627">
    <property type="entry name" value="RNA_pol_sigma70_r2"/>
</dbReference>
<dbReference type="InterPro" id="IPR013325">
    <property type="entry name" value="RNA_pol_sigma_r2"/>
</dbReference>
<evidence type="ECO:0000313" key="8">
    <source>
        <dbReference type="EMBL" id="GAA3635487.1"/>
    </source>
</evidence>
<keyword evidence="3" id="KW-0731">Sigma factor</keyword>
<dbReference type="SUPFAM" id="SSF88946">
    <property type="entry name" value="Sigma2 domain of RNA polymerase sigma factors"/>
    <property type="match status" value="1"/>
</dbReference>
<dbReference type="SUPFAM" id="SSF88659">
    <property type="entry name" value="Sigma3 and sigma4 domains of RNA polymerase sigma factors"/>
    <property type="match status" value="1"/>
</dbReference>
<accession>A0ABP7ALE4</accession>
<evidence type="ECO:0000256" key="5">
    <source>
        <dbReference type="ARBA" id="ARBA00023163"/>
    </source>
</evidence>
<dbReference type="NCBIfam" id="TIGR02937">
    <property type="entry name" value="sigma70-ECF"/>
    <property type="match status" value="1"/>
</dbReference>
<dbReference type="CDD" id="cd06171">
    <property type="entry name" value="Sigma70_r4"/>
    <property type="match status" value="1"/>
</dbReference>